<sequence>MRRRNALASRLLLHFVPMFYLASNDKATTVQGTLRVDSIQTSWSYRLGLAPTGRSEAKLTASFTKSIETGVPTLINGCVSTMCNSISQQHHSTDQTLLRYRL</sequence>
<evidence type="ECO:0000313" key="3">
    <source>
        <dbReference type="Proteomes" id="UP001283361"/>
    </source>
</evidence>
<feature type="signal peptide" evidence="1">
    <location>
        <begin position="1"/>
        <end position="22"/>
    </location>
</feature>
<name>A0AAE1CMU5_9GAST</name>
<reference evidence="2" key="1">
    <citation type="journal article" date="2023" name="G3 (Bethesda)">
        <title>A reference genome for the long-term kleptoplast-retaining sea slug Elysia crispata morphotype clarki.</title>
        <authorList>
            <person name="Eastman K.E."/>
            <person name="Pendleton A.L."/>
            <person name="Shaikh M.A."/>
            <person name="Suttiyut T."/>
            <person name="Ogas R."/>
            <person name="Tomko P."/>
            <person name="Gavelis G."/>
            <person name="Widhalm J.R."/>
            <person name="Wisecaver J.H."/>
        </authorList>
    </citation>
    <scope>NUCLEOTIDE SEQUENCE</scope>
    <source>
        <strain evidence="2">ECLA1</strain>
    </source>
</reference>
<feature type="chain" id="PRO_5042120403" description="Secreted protein" evidence="1">
    <location>
        <begin position="23"/>
        <end position="102"/>
    </location>
</feature>
<comment type="caution">
    <text evidence="2">The sequence shown here is derived from an EMBL/GenBank/DDBJ whole genome shotgun (WGS) entry which is preliminary data.</text>
</comment>
<dbReference type="EMBL" id="JAWDGP010007571">
    <property type="protein sequence ID" value="KAK3713090.1"/>
    <property type="molecule type" value="Genomic_DNA"/>
</dbReference>
<keyword evidence="1" id="KW-0732">Signal</keyword>
<organism evidence="2 3">
    <name type="scientific">Elysia crispata</name>
    <name type="common">lettuce slug</name>
    <dbReference type="NCBI Taxonomy" id="231223"/>
    <lineage>
        <taxon>Eukaryota</taxon>
        <taxon>Metazoa</taxon>
        <taxon>Spiralia</taxon>
        <taxon>Lophotrochozoa</taxon>
        <taxon>Mollusca</taxon>
        <taxon>Gastropoda</taxon>
        <taxon>Heterobranchia</taxon>
        <taxon>Euthyneura</taxon>
        <taxon>Panpulmonata</taxon>
        <taxon>Sacoglossa</taxon>
        <taxon>Placobranchoidea</taxon>
        <taxon>Plakobranchidae</taxon>
        <taxon>Elysia</taxon>
    </lineage>
</organism>
<proteinExistence type="predicted"/>
<evidence type="ECO:0008006" key="4">
    <source>
        <dbReference type="Google" id="ProtNLM"/>
    </source>
</evidence>
<keyword evidence="3" id="KW-1185">Reference proteome</keyword>
<gene>
    <name evidence="2" type="ORF">RRG08_036703</name>
</gene>
<protein>
    <recommendedName>
        <fullName evidence="4">Secreted protein</fullName>
    </recommendedName>
</protein>
<dbReference type="AlphaFoldDB" id="A0AAE1CMU5"/>
<evidence type="ECO:0000313" key="2">
    <source>
        <dbReference type="EMBL" id="KAK3713090.1"/>
    </source>
</evidence>
<dbReference type="Proteomes" id="UP001283361">
    <property type="component" value="Unassembled WGS sequence"/>
</dbReference>
<accession>A0AAE1CMU5</accession>
<evidence type="ECO:0000256" key="1">
    <source>
        <dbReference type="SAM" id="SignalP"/>
    </source>
</evidence>